<sequence>MGIPYESGLTRFGITYHHTALVLKSELTAGTVVLLPLSAPSGFTLAVDGSQNVTVTSTVTGAAVASRVVVVPFDASTH</sequence>
<dbReference type="EMBL" id="BMDZ01000058">
    <property type="protein sequence ID" value="GGB54423.1"/>
    <property type="molecule type" value="Genomic_DNA"/>
</dbReference>
<accession>A0ABQ1IWP7</accession>
<comment type="caution">
    <text evidence="1">The sequence shown here is derived from an EMBL/GenBank/DDBJ whole genome shotgun (WGS) entry which is preliminary data.</text>
</comment>
<reference evidence="2" key="1">
    <citation type="journal article" date="2019" name="Int. J. Syst. Evol. Microbiol.">
        <title>The Global Catalogue of Microorganisms (GCM) 10K type strain sequencing project: providing services to taxonomists for standard genome sequencing and annotation.</title>
        <authorList>
            <consortium name="The Broad Institute Genomics Platform"/>
            <consortium name="The Broad Institute Genome Sequencing Center for Infectious Disease"/>
            <person name="Wu L."/>
            <person name="Ma J."/>
        </authorList>
    </citation>
    <scope>NUCLEOTIDE SEQUENCE [LARGE SCALE GENOMIC DNA]</scope>
    <source>
        <strain evidence="2">CGMCC 1.10188</strain>
    </source>
</reference>
<organism evidence="1 2">
    <name type="scientific">Tistrella bauzanensis</name>
    <dbReference type="NCBI Taxonomy" id="657419"/>
    <lineage>
        <taxon>Bacteria</taxon>
        <taxon>Pseudomonadati</taxon>
        <taxon>Pseudomonadota</taxon>
        <taxon>Alphaproteobacteria</taxon>
        <taxon>Geminicoccales</taxon>
        <taxon>Geminicoccaceae</taxon>
        <taxon>Tistrella</taxon>
    </lineage>
</organism>
<evidence type="ECO:0000313" key="1">
    <source>
        <dbReference type="EMBL" id="GGB54423.1"/>
    </source>
</evidence>
<proteinExistence type="predicted"/>
<dbReference type="Proteomes" id="UP000603352">
    <property type="component" value="Unassembled WGS sequence"/>
</dbReference>
<name>A0ABQ1IWP7_9PROT</name>
<keyword evidence="2" id="KW-1185">Reference proteome</keyword>
<protein>
    <submittedName>
        <fullName evidence="1">Uncharacterized protein</fullName>
    </submittedName>
</protein>
<gene>
    <name evidence="1" type="ORF">GCM10011505_39200</name>
</gene>
<evidence type="ECO:0000313" key="2">
    <source>
        <dbReference type="Proteomes" id="UP000603352"/>
    </source>
</evidence>